<evidence type="ECO:0000313" key="6">
    <source>
        <dbReference type="Proteomes" id="UP000318081"/>
    </source>
</evidence>
<dbReference type="Pfam" id="PF07635">
    <property type="entry name" value="PSCyt1"/>
    <property type="match status" value="1"/>
</dbReference>
<feature type="domain" description="DUF1549" evidence="2">
    <location>
        <begin position="166"/>
        <end position="382"/>
    </location>
</feature>
<evidence type="ECO:0000259" key="3">
    <source>
        <dbReference type="Pfam" id="PF07587"/>
    </source>
</evidence>
<dbReference type="InterPro" id="IPR022655">
    <property type="entry name" value="DUF1553"/>
</dbReference>
<feature type="domain" description="Cytochrome C Planctomycete-type" evidence="4">
    <location>
        <begin position="46"/>
        <end position="101"/>
    </location>
</feature>
<gene>
    <name evidence="5" type="ORF">TBK1r_33050</name>
</gene>
<dbReference type="Proteomes" id="UP000318081">
    <property type="component" value="Chromosome"/>
</dbReference>
<name>A0ABX5XQT2_9BACT</name>
<feature type="signal peptide" evidence="1">
    <location>
        <begin position="1"/>
        <end position="21"/>
    </location>
</feature>
<accession>A0ABX5XQT2</accession>
<feature type="chain" id="PRO_5047466562" evidence="1">
    <location>
        <begin position="22"/>
        <end position="973"/>
    </location>
</feature>
<dbReference type="InterPro" id="IPR011429">
    <property type="entry name" value="Cyt_c_Planctomycete-type"/>
</dbReference>
<evidence type="ECO:0000313" key="5">
    <source>
        <dbReference type="EMBL" id="QDV84360.1"/>
    </source>
</evidence>
<keyword evidence="1" id="KW-0732">Signal</keyword>
<dbReference type="Pfam" id="PF07587">
    <property type="entry name" value="PSD1"/>
    <property type="match status" value="1"/>
</dbReference>
<organism evidence="5 6">
    <name type="scientific">Stieleria magnilauensis</name>
    <dbReference type="NCBI Taxonomy" id="2527963"/>
    <lineage>
        <taxon>Bacteria</taxon>
        <taxon>Pseudomonadati</taxon>
        <taxon>Planctomycetota</taxon>
        <taxon>Planctomycetia</taxon>
        <taxon>Pirellulales</taxon>
        <taxon>Pirellulaceae</taxon>
        <taxon>Stieleria</taxon>
    </lineage>
</organism>
<protein>
    <submittedName>
        <fullName evidence="5">Planctomycete cytochrome C</fullName>
    </submittedName>
</protein>
<dbReference type="RefSeq" id="WP_145212518.1">
    <property type="nucleotide sequence ID" value="NZ_CP036432.1"/>
</dbReference>
<dbReference type="InterPro" id="IPR011444">
    <property type="entry name" value="DUF1549"/>
</dbReference>
<proteinExistence type="predicted"/>
<dbReference type="PANTHER" id="PTHR35889">
    <property type="entry name" value="CYCLOINULO-OLIGOSACCHARIDE FRUCTANOTRANSFERASE-RELATED"/>
    <property type="match status" value="1"/>
</dbReference>
<evidence type="ECO:0000259" key="4">
    <source>
        <dbReference type="Pfam" id="PF07635"/>
    </source>
</evidence>
<evidence type="ECO:0000259" key="2">
    <source>
        <dbReference type="Pfam" id="PF07583"/>
    </source>
</evidence>
<feature type="domain" description="DUF1553" evidence="3">
    <location>
        <begin position="664"/>
        <end position="925"/>
    </location>
</feature>
<reference evidence="5 6" key="1">
    <citation type="submission" date="2019-02" db="EMBL/GenBank/DDBJ databases">
        <title>Deep-cultivation of Planctomycetes and their phenomic and genomic characterization uncovers novel biology.</title>
        <authorList>
            <person name="Wiegand S."/>
            <person name="Jogler M."/>
            <person name="Boedeker C."/>
            <person name="Pinto D."/>
            <person name="Vollmers J."/>
            <person name="Rivas-Marin E."/>
            <person name="Kohn T."/>
            <person name="Peeters S.H."/>
            <person name="Heuer A."/>
            <person name="Rast P."/>
            <person name="Oberbeckmann S."/>
            <person name="Bunk B."/>
            <person name="Jeske O."/>
            <person name="Meyerdierks A."/>
            <person name="Storesund J.E."/>
            <person name="Kallscheuer N."/>
            <person name="Luecker S."/>
            <person name="Lage O.M."/>
            <person name="Pohl T."/>
            <person name="Merkel B.J."/>
            <person name="Hornburger P."/>
            <person name="Mueller R.-W."/>
            <person name="Bruemmer F."/>
            <person name="Labrenz M."/>
            <person name="Spormann A.M."/>
            <person name="Op den Camp H."/>
            <person name="Overmann J."/>
            <person name="Amann R."/>
            <person name="Jetten M.S.M."/>
            <person name="Mascher T."/>
            <person name="Medema M.H."/>
            <person name="Devos D.P."/>
            <person name="Kaster A.-K."/>
            <person name="Ovreas L."/>
            <person name="Rohde M."/>
            <person name="Galperin M.Y."/>
            <person name="Jogler C."/>
        </authorList>
    </citation>
    <scope>NUCLEOTIDE SEQUENCE [LARGE SCALE GENOMIC DNA]</scope>
    <source>
        <strain evidence="5 6">TBK1r</strain>
    </source>
</reference>
<dbReference type="EMBL" id="CP036432">
    <property type="protein sequence ID" value="QDV84360.1"/>
    <property type="molecule type" value="Genomic_DNA"/>
</dbReference>
<dbReference type="PANTHER" id="PTHR35889:SF3">
    <property type="entry name" value="F-BOX DOMAIN-CONTAINING PROTEIN"/>
    <property type="match status" value="1"/>
</dbReference>
<keyword evidence="6" id="KW-1185">Reference proteome</keyword>
<sequence>MRSRLVFAAALSVCLAVPAVSQSDSSQPAETISFERDVRPILKKHCLHCHGEGDDIEGGLDLRLRKFILAGGESGPAIVAGNPDESPLIERTVAQDMPPGDVKLTSSEQEVLGRWVESGAKTLRPEPEAIPDGVYVPAEEREFWSFLPIQNPPIPEVSAKDRVRTPIDAFLLRRLEEQQLSFSPDADRRTFIRRATYDLTGLPPTPQQVQDFVADQSPDAVENLIDRLLESPQYGERWGRHWLDVVGYADSEGYTIDDPIRPHAYHYRDYVIRAMNDDMPYDRFIREQLAGDEMIGFPKKNLTADETEKLIATGFLRMVPDGTGKVSGEELPLAENQVIADTLHVVGSSLLGLTLSCAQCHNHRYDPIPQAEYFQIRAIFEPAYDWKNWRKPSARLVSLYTDEDRKVAAEIEAQAKQIDAEHKQRAEELIAETLEDQLVQHVPEALRDALRVAYQTPVAKRTKEQQDHLKKYPKILKISAGALYLYDRELRSKLAGLKKEQADKTAAAIAAAQKLALQSLADDVAKQVAAAIAVPREKRTKEQQDRLAEHAGLEVTASNLATFDPQAAAEVAQRQSVIDRTKERAPQLAAIANRAKALRATKPKEHFVQALTEVPGKVPETFVFARGDYHNPTDKVAPAALSVVMANNPAEIPLNDEALPTTGRRLAYANYLTNGRHPLLARVLVNRIWMHHFGTGIVATPSDFGRLGEPPSHPELLDWLATQFMESGWSLKTFHRLVMTSTAYRQALRVFPPDRTDPDNRLLSGMSLRRLEAETIRDSMLAISGKLNSKPFGPPVPVMADRVGQFVLGIENLNAGRPGALIDMKGEDLRRSVYAQVRRSRPLSLLDSFDAPRMDPNCEVRRTSTVAPQSLLLMNNEFVHDRSHDFARRLVTQAGADRSEQVKLAWELAYCQSPSDQQIASALDFMERETAVLANSPQAASLAKQDDTQTPAMLALSSFCQTLLSSNRFLYVD</sequence>
<evidence type="ECO:0000256" key="1">
    <source>
        <dbReference type="SAM" id="SignalP"/>
    </source>
</evidence>
<dbReference type="Pfam" id="PF07583">
    <property type="entry name" value="PSCyt2"/>
    <property type="match status" value="1"/>
</dbReference>